<accession>A0ABQ3LET0</accession>
<evidence type="ECO:0000256" key="1">
    <source>
        <dbReference type="ARBA" id="ARBA00022679"/>
    </source>
</evidence>
<dbReference type="InterPro" id="IPR019734">
    <property type="entry name" value="TPR_rpt"/>
</dbReference>
<sequence length="694" mass="74432">MAGLRLGIGSQLAFDGFGAAVRLGSPNGIAAGTKRLDNSTMQSALADAKRLLGHDPLAALARVDGVLAGGRDSVEARVLLGAALRRVGKIREARDVLAPLAAAMPQAWGIHYEFGMALAALGAGEAAADALDQATRANPQSSLAWHALGDQLLLLGRPIEANAAQARMVPGCVADRALGDAAAAFFERRDTAARGALQRRFGIDLNDLGAVRLLSDIGLRQGNFAAVADLLDQARRAAPDFVPAQFAHAIALHRLERGQEALAAIHLALKALPGLAAFLMLEAAIHMQLGDAAAAIRAYQAVLAATPDDAEAWHAFGHALRAVGRQDEAVAAYRRAVTLRPGYGEAYWSLANLKTVRFDSTEVAHMLALPAEASSDPADRAYLDFALGKALEDEARYAESFVHYARGNAARAALEPHDAAALHRFVTDSIAAFDAELFRRNAAAGCAEAGPIFVLGMPRSGSTLVEQILASHSAVDGASELPDITTLARELAQRHPGYPSSIAHVPEAAFAALGAVYLERTAVHRAGKPWLVDKFPGNFLHTGLIHLMLPGARIIDIRRDPMACCFSLFKQAFARGQAYSYDLGDLGRYYADYVALMAHFDAVLPGRVYRIDYEALIDDPETEIRRLLAYCGLPFEPQCLRFFESERTVRTPSSEQVRQPINRDGLDQWRPFEAWLGPLVDALGPLAKATANRH</sequence>
<dbReference type="Proteomes" id="UP000652430">
    <property type="component" value="Unassembled WGS sequence"/>
</dbReference>
<feature type="repeat" description="TPR" evidence="2">
    <location>
        <begin position="310"/>
        <end position="343"/>
    </location>
</feature>
<evidence type="ECO:0000313" key="4">
    <source>
        <dbReference type="Proteomes" id="UP000652430"/>
    </source>
</evidence>
<evidence type="ECO:0000256" key="2">
    <source>
        <dbReference type="PROSITE-ProRule" id="PRU00339"/>
    </source>
</evidence>
<dbReference type="Pfam" id="PF13469">
    <property type="entry name" value="Sulfotransfer_3"/>
    <property type="match status" value="1"/>
</dbReference>
<dbReference type="Gene3D" id="3.40.50.300">
    <property type="entry name" value="P-loop containing nucleotide triphosphate hydrolases"/>
    <property type="match status" value="1"/>
</dbReference>
<dbReference type="PANTHER" id="PTHR12788">
    <property type="entry name" value="PROTEIN-TYROSINE SULFOTRANSFERASE 2"/>
    <property type="match status" value="1"/>
</dbReference>
<dbReference type="PROSITE" id="PS50005">
    <property type="entry name" value="TPR"/>
    <property type="match status" value="1"/>
</dbReference>
<organism evidence="3 4">
    <name type="scientific">Sphingomonas glacialis</name>
    <dbReference type="NCBI Taxonomy" id="658225"/>
    <lineage>
        <taxon>Bacteria</taxon>
        <taxon>Pseudomonadati</taxon>
        <taxon>Pseudomonadota</taxon>
        <taxon>Alphaproteobacteria</taxon>
        <taxon>Sphingomonadales</taxon>
        <taxon>Sphingomonadaceae</taxon>
        <taxon>Sphingomonas</taxon>
    </lineage>
</organism>
<comment type="caution">
    <text evidence="3">The sequence shown here is derived from an EMBL/GenBank/DDBJ whole genome shotgun (WGS) entry which is preliminary data.</text>
</comment>
<proteinExistence type="predicted"/>
<dbReference type="Pfam" id="PF13432">
    <property type="entry name" value="TPR_16"/>
    <property type="match status" value="2"/>
</dbReference>
<gene>
    <name evidence="3" type="ORF">GCM10008023_13880</name>
</gene>
<name>A0ABQ3LET0_9SPHN</name>
<keyword evidence="1" id="KW-0808">Transferase</keyword>
<dbReference type="Gene3D" id="1.25.40.10">
    <property type="entry name" value="Tetratricopeptide repeat domain"/>
    <property type="match status" value="3"/>
</dbReference>
<dbReference type="SUPFAM" id="SSF48452">
    <property type="entry name" value="TPR-like"/>
    <property type="match status" value="2"/>
</dbReference>
<reference evidence="4" key="1">
    <citation type="journal article" date="2019" name="Int. J. Syst. Evol. Microbiol.">
        <title>The Global Catalogue of Microorganisms (GCM) 10K type strain sequencing project: providing services to taxonomists for standard genome sequencing and annotation.</title>
        <authorList>
            <consortium name="The Broad Institute Genomics Platform"/>
            <consortium name="The Broad Institute Genome Sequencing Center for Infectious Disease"/>
            <person name="Wu L."/>
            <person name="Ma J."/>
        </authorList>
    </citation>
    <scope>NUCLEOTIDE SEQUENCE [LARGE SCALE GENOMIC DNA]</scope>
    <source>
        <strain evidence="4">CGMCC 1.8957</strain>
    </source>
</reference>
<dbReference type="SMART" id="SM00028">
    <property type="entry name" value="TPR"/>
    <property type="match status" value="4"/>
</dbReference>
<dbReference type="PANTHER" id="PTHR12788:SF10">
    <property type="entry name" value="PROTEIN-TYROSINE SULFOTRANSFERASE"/>
    <property type="match status" value="1"/>
</dbReference>
<dbReference type="RefSeq" id="WP_229839285.1">
    <property type="nucleotide sequence ID" value="NZ_BNAQ01000002.1"/>
</dbReference>
<protein>
    <recommendedName>
        <fullName evidence="5">Sulfotransferase family protein</fullName>
    </recommendedName>
</protein>
<keyword evidence="2" id="KW-0802">TPR repeat</keyword>
<keyword evidence="4" id="KW-1185">Reference proteome</keyword>
<dbReference type="InterPro" id="IPR011990">
    <property type="entry name" value="TPR-like_helical_dom_sf"/>
</dbReference>
<dbReference type="InterPro" id="IPR027417">
    <property type="entry name" value="P-loop_NTPase"/>
</dbReference>
<dbReference type="SUPFAM" id="SSF52540">
    <property type="entry name" value="P-loop containing nucleoside triphosphate hydrolases"/>
    <property type="match status" value="1"/>
</dbReference>
<evidence type="ECO:0000313" key="3">
    <source>
        <dbReference type="EMBL" id="GHH13514.1"/>
    </source>
</evidence>
<evidence type="ECO:0008006" key="5">
    <source>
        <dbReference type="Google" id="ProtNLM"/>
    </source>
</evidence>
<dbReference type="InterPro" id="IPR026634">
    <property type="entry name" value="TPST-like"/>
</dbReference>
<dbReference type="EMBL" id="BNAQ01000002">
    <property type="protein sequence ID" value="GHH13514.1"/>
    <property type="molecule type" value="Genomic_DNA"/>
</dbReference>